<evidence type="ECO:0000313" key="1">
    <source>
        <dbReference type="EMBL" id="VDO87795.1"/>
    </source>
</evidence>
<gene>
    <name evidence="1" type="ORF">SMRZ_LOCUS9805</name>
</gene>
<organism evidence="1 2">
    <name type="scientific">Schistosoma margrebowiei</name>
    <dbReference type="NCBI Taxonomy" id="48269"/>
    <lineage>
        <taxon>Eukaryota</taxon>
        <taxon>Metazoa</taxon>
        <taxon>Spiralia</taxon>
        <taxon>Lophotrochozoa</taxon>
        <taxon>Platyhelminthes</taxon>
        <taxon>Trematoda</taxon>
        <taxon>Digenea</taxon>
        <taxon>Strigeidida</taxon>
        <taxon>Schistosomatoidea</taxon>
        <taxon>Schistosomatidae</taxon>
        <taxon>Schistosoma</taxon>
    </lineage>
</organism>
<dbReference type="AlphaFoldDB" id="A0A183M180"/>
<protein>
    <submittedName>
        <fullName evidence="1">Uncharacterized protein</fullName>
    </submittedName>
</protein>
<keyword evidence="2" id="KW-1185">Reference proteome</keyword>
<evidence type="ECO:0000313" key="2">
    <source>
        <dbReference type="Proteomes" id="UP000277204"/>
    </source>
</evidence>
<proteinExistence type="predicted"/>
<accession>A0A183M180</accession>
<dbReference type="Proteomes" id="UP000277204">
    <property type="component" value="Unassembled WGS sequence"/>
</dbReference>
<dbReference type="EMBL" id="UZAI01004787">
    <property type="protein sequence ID" value="VDO87795.1"/>
    <property type="molecule type" value="Genomic_DNA"/>
</dbReference>
<reference evidence="1 2" key="1">
    <citation type="submission" date="2018-11" db="EMBL/GenBank/DDBJ databases">
        <authorList>
            <consortium name="Pathogen Informatics"/>
        </authorList>
    </citation>
    <scope>NUCLEOTIDE SEQUENCE [LARGE SCALE GENOMIC DNA]</scope>
    <source>
        <strain evidence="1 2">Zambia</strain>
    </source>
</reference>
<name>A0A183M180_9TREM</name>
<sequence length="138" mass="16024">MGDLNANVGIHNTRYEDIMGRHGLGERNENGETFANGRIPTIEEHMELKTTAYKPISKSQSSIPTSTLSVLLYRTTTTTINKLQVFINSYLRKIRNIYWPDTISNSLLWERTNHIPAEEQIKKRRWKWIGYTLSKLSN</sequence>